<accession>A0AAD3E2P6</accession>
<organism evidence="3 4">
    <name type="scientific">Astrephomene gubernaculifera</name>
    <dbReference type="NCBI Taxonomy" id="47775"/>
    <lineage>
        <taxon>Eukaryota</taxon>
        <taxon>Viridiplantae</taxon>
        <taxon>Chlorophyta</taxon>
        <taxon>core chlorophytes</taxon>
        <taxon>Chlorophyceae</taxon>
        <taxon>CS clade</taxon>
        <taxon>Chlamydomonadales</taxon>
        <taxon>Astrephomenaceae</taxon>
        <taxon>Astrephomene</taxon>
    </lineage>
</organism>
<dbReference type="InterPro" id="IPR011992">
    <property type="entry name" value="EF-hand-dom_pair"/>
</dbReference>
<keyword evidence="1" id="KW-0106">Calcium</keyword>
<feature type="domain" description="EF-hand" evidence="2">
    <location>
        <begin position="74"/>
        <end position="99"/>
    </location>
</feature>
<dbReference type="PROSITE" id="PS51318">
    <property type="entry name" value="TAT"/>
    <property type="match status" value="1"/>
</dbReference>
<dbReference type="AlphaFoldDB" id="A0AAD3E2P6"/>
<dbReference type="SUPFAM" id="SSF47473">
    <property type="entry name" value="EF-hand"/>
    <property type="match status" value="1"/>
</dbReference>
<evidence type="ECO:0000256" key="1">
    <source>
        <dbReference type="ARBA" id="ARBA00022837"/>
    </source>
</evidence>
<dbReference type="PROSITE" id="PS00018">
    <property type="entry name" value="EF_HAND_1"/>
    <property type="match status" value="1"/>
</dbReference>
<dbReference type="InterPro" id="IPR002048">
    <property type="entry name" value="EF_hand_dom"/>
</dbReference>
<gene>
    <name evidence="3" type="ORF">Agub_g15242</name>
</gene>
<dbReference type="SMART" id="SM00054">
    <property type="entry name" value="EFh"/>
    <property type="match status" value="4"/>
</dbReference>
<dbReference type="InterPro" id="IPR018247">
    <property type="entry name" value="EF_Hand_1_Ca_BS"/>
</dbReference>
<comment type="caution">
    <text evidence="3">The sequence shown here is derived from an EMBL/GenBank/DDBJ whole genome shotgun (WGS) entry which is preliminary data.</text>
</comment>
<dbReference type="EMBL" id="BMAR01000068">
    <property type="protein sequence ID" value="GFR52650.1"/>
    <property type="molecule type" value="Genomic_DNA"/>
</dbReference>
<proteinExistence type="predicted"/>
<dbReference type="Proteomes" id="UP001054857">
    <property type="component" value="Unassembled WGS sequence"/>
</dbReference>
<dbReference type="Pfam" id="PF13202">
    <property type="entry name" value="EF-hand_5"/>
    <property type="match status" value="1"/>
</dbReference>
<evidence type="ECO:0000259" key="2">
    <source>
        <dbReference type="PROSITE" id="PS50222"/>
    </source>
</evidence>
<protein>
    <recommendedName>
        <fullName evidence="2">EF-hand domain-containing protein</fullName>
    </recommendedName>
</protein>
<dbReference type="Pfam" id="PF13499">
    <property type="entry name" value="EF-hand_7"/>
    <property type="match status" value="1"/>
</dbReference>
<dbReference type="PROSITE" id="PS50222">
    <property type="entry name" value="EF_HAND_2"/>
    <property type="match status" value="2"/>
</dbReference>
<dbReference type="Gene3D" id="1.10.238.10">
    <property type="entry name" value="EF-hand"/>
    <property type="match status" value="2"/>
</dbReference>
<reference evidence="3 4" key="1">
    <citation type="journal article" date="2021" name="Sci. Rep.">
        <title>Genome sequencing of the multicellular alga Astrephomene provides insights into convergent evolution of germ-soma differentiation.</title>
        <authorList>
            <person name="Yamashita S."/>
            <person name="Yamamoto K."/>
            <person name="Matsuzaki R."/>
            <person name="Suzuki S."/>
            <person name="Yamaguchi H."/>
            <person name="Hirooka S."/>
            <person name="Minakuchi Y."/>
            <person name="Miyagishima S."/>
            <person name="Kawachi M."/>
            <person name="Toyoda A."/>
            <person name="Nozaki H."/>
        </authorList>
    </citation>
    <scope>NUCLEOTIDE SEQUENCE [LARGE SCALE GENOMIC DNA]</scope>
    <source>
        <strain evidence="3 4">NIES-4017</strain>
    </source>
</reference>
<feature type="domain" description="EF-hand" evidence="2">
    <location>
        <begin position="168"/>
        <end position="203"/>
    </location>
</feature>
<evidence type="ECO:0000313" key="4">
    <source>
        <dbReference type="Proteomes" id="UP001054857"/>
    </source>
</evidence>
<sequence>MQQTVLRSATGRACTRIEASAKSADTARVVPNASVSRRSALMGMGAGLAGFMASTSGARAAGTPLAELVKPLARSLDANGDGLLDVDEMRGALQRTMGVSVPRESVARDVMAVVDFNDDADVSVDEFARGLSLDLEVDERWMRLMERDGDPGVSAAELAAGLGDLGEEGRRVLPVAFDMADKDRDGRLSRSEAAHAMQLVATGVLGDFADMQ</sequence>
<dbReference type="CDD" id="cd00051">
    <property type="entry name" value="EFh"/>
    <property type="match status" value="1"/>
</dbReference>
<evidence type="ECO:0000313" key="3">
    <source>
        <dbReference type="EMBL" id="GFR52650.1"/>
    </source>
</evidence>
<dbReference type="InterPro" id="IPR006311">
    <property type="entry name" value="TAT_signal"/>
</dbReference>
<dbReference type="GO" id="GO:0005509">
    <property type="term" value="F:calcium ion binding"/>
    <property type="evidence" value="ECO:0007669"/>
    <property type="project" value="InterPro"/>
</dbReference>
<keyword evidence="4" id="KW-1185">Reference proteome</keyword>
<name>A0AAD3E2P6_9CHLO</name>